<dbReference type="EMBL" id="FNAO01000002">
    <property type="protein sequence ID" value="SDD93602.1"/>
    <property type="molecule type" value="Genomic_DNA"/>
</dbReference>
<organism evidence="2 3">
    <name type="scientific">Pricia antarctica</name>
    <dbReference type="NCBI Taxonomy" id="641691"/>
    <lineage>
        <taxon>Bacteria</taxon>
        <taxon>Pseudomonadati</taxon>
        <taxon>Bacteroidota</taxon>
        <taxon>Flavobacteriia</taxon>
        <taxon>Flavobacteriales</taxon>
        <taxon>Flavobacteriaceae</taxon>
        <taxon>Pricia</taxon>
    </lineage>
</organism>
<name>A0A1G6YTJ2_9FLAO</name>
<gene>
    <name evidence="2" type="ORF">SAMN05421636_102368</name>
</gene>
<dbReference type="InterPro" id="IPR045538">
    <property type="entry name" value="CIS_TMP"/>
</dbReference>
<evidence type="ECO:0000313" key="2">
    <source>
        <dbReference type="EMBL" id="SDD93602.1"/>
    </source>
</evidence>
<dbReference type="STRING" id="641691.SAMN05421636_102368"/>
<evidence type="ECO:0000256" key="1">
    <source>
        <dbReference type="SAM" id="MobiDB-lite"/>
    </source>
</evidence>
<feature type="region of interest" description="Disordered" evidence="1">
    <location>
        <begin position="234"/>
        <end position="261"/>
    </location>
</feature>
<sequence length="424" mass="48421">MMQSPQPHIVLRTTVILEKETRGGQGNHQILLERLSDLANDSLPALFNDSFSAVIPDNEIWRMDRLTLEVDINDLSELEETIKLRLPGLIKAAVRKTSSKSENTKLRLPAETLGNTDLILHYLKTGTLSWNSPHTTSIMDVHEAFDKSLVANPTFVRQLQHLFLSNEKALERFLLYFETPQQWQLYEAIRKTIPEKKGADYPDGLQRYGKMQKRSPATVKDYWRQLLKSVSHKEISGMPDNPEAFDIGEKSEEREEGQSETKDRAIYLNHAGLIFLHPFIARFLESLELVREKAILRPDKAACVLHSLVTGTPPESEWQLVLSKVLLGLSMDTPLKLEPVSKNQLESGTEMIQAAIGHWSALGNVSIKGFRESFLQRPGRLTPIKEGWLLELEKAPYDMLMGQLPWQMSYIQLPWMKTCIRMNI</sequence>
<feature type="compositionally biased region" description="Basic and acidic residues" evidence="1">
    <location>
        <begin position="247"/>
        <end position="261"/>
    </location>
</feature>
<dbReference type="Pfam" id="PF19268">
    <property type="entry name" value="CIS_TMP"/>
    <property type="match status" value="1"/>
</dbReference>
<dbReference type="RefSeq" id="WP_139205104.1">
    <property type="nucleotide sequence ID" value="NZ_FNAO01000002.1"/>
</dbReference>
<dbReference type="Proteomes" id="UP000199109">
    <property type="component" value="Unassembled WGS sequence"/>
</dbReference>
<evidence type="ECO:0000313" key="3">
    <source>
        <dbReference type="Proteomes" id="UP000199109"/>
    </source>
</evidence>
<protein>
    <submittedName>
        <fullName evidence="2">Uncharacterized protein</fullName>
    </submittedName>
</protein>
<accession>A0A1G6YTJ2</accession>
<dbReference type="AlphaFoldDB" id="A0A1G6YTJ2"/>
<dbReference type="OrthoDB" id="1488184at2"/>
<reference evidence="2 3" key="1">
    <citation type="submission" date="2016-10" db="EMBL/GenBank/DDBJ databases">
        <authorList>
            <person name="de Groot N.N."/>
        </authorList>
    </citation>
    <scope>NUCLEOTIDE SEQUENCE [LARGE SCALE GENOMIC DNA]</scope>
    <source>
        <strain evidence="2 3">DSM 23421</strain>
    </source>
</reference>
<proteinExistence type="predicted"/>
<keyword evidence="3" id="KW-1185">Reference proteome</keyword>